<dbReference type="GO" id="GO:0016491">
    <property type="term" value="F:oxidoreductase activity"/>
    <property type="evidence" value="ECO:0007669"/>
    <property type="project" value="UniProtKB-KW"/>
</dbReference>
<dbReference type="CDD" id="cd03469">
    <property type="entry name" value="Rieske_RO_Alpha_N"/>
    <property type="match status" value="1"/>
</dbReference>
<evidence type="ECO:0000259" key="7">
    <source>
        <dbReference type="PROSITE" id="PS51296"/>
    </source>
</evidence>
<keyword evidence="5" id="KW-0408">Iron</keyword>
<dbReference type="InterPro" id="IPR015879">
    <property type="entry name" value="Ring_hydroxy_dOase_asu_C_dom"/>
</dbReference>
<dbReference type="InterPro" id="IPR017941">
    <property type="entry name" value="Rieske_2Fe-2S"/>
</dbReference>
<name>A0AA37X001_9RHOB</name>
<comment type="cofactor">
    <cofactor evidence="1">
        <name>Fe cation</name>
        <dbReference type="ChEBI" id="CHEBI:24875"/>
    </cofactor>
</comment>
<protein>
    <submittedName>
        <fullName evidence="8">(2Fe-2S) ferredoxin</fullName>
    </submittedName>
</protein>
<sequence>MSKQQWSAMTQVSPHASSRLEFCPATLPAAVYHDADWYARESATVFAQNWICVGRLVDFVPGTMRRVQVGAADVIVCRGEGSIAAYHNSCRHRGSELCRDAVQPMGKLIRCPYHAFAYAAVDGRLVATGHAVPTADFDRATHGLLAVASQVWAGFLFLNTAQAPGDLVADVDLAVLDHWPMQDLVTGHVWKAEIACNWKVFWENYSECLHCPGIHPELCDRVPIYGQGIMAASEALHWDGAQPAGNLKPGAASWTPSGAACGPEFAGLTEAERAAGYHFVTFWPTAYVVAHVDHVRSVRIVPLGPLRTALVVEWHFSPETLAQPGFDAAEVAAFAKIVLGQDGDAAEMNQRGLMSPAYRGGTLMPEEYEIHRFHQWLTQEMEVTR</sequence>
<keyword evidence="9" id="KW-1185">Reference proteome</keyword>
<dbReference type="PRINTS" id="PR00090">
    <property type="entry name" value="RNGDIOXGNASE"/>
</dbReference>
<evidence type="ECO:0000256" key="6">
    <source>
        <dbReference type="ARBA" id="ARBA00023014"/>
    </source>
</evidence>
<dbReference type="InterPro" id="IPR001663">
    <property type="entry name" value="Rng_hydr_dOase-A"/>
</dbReference>
<evidence type="ECO:0000313" key="8">
    <source>
        <dbReference type="EMBL" id="GLS86329.1"/>
    </source>
</evidence>
<dbReference type="PANTHER" id="PTHR43756">
    <property type="entry name" value="CHOLINE MONOOXYGENASE, CHLOROPLASTIC"/>
    <property type="match status" value="1"/>
</dbReference>
<evidence type="ECO:0000256" key="2">
    <source>
        <dbReference type="ARBA" id="ARBA00022714"/>
    </source>
</evidence>
<dbReference type="RefSeq" id="WP_284324529.1">
    <property type="nucleotide sequence ID" value="NZ_BSPP01000004.1"/>
</dbReference>
<organism evidence="8 9">
    <name type="scientific">Cypionkella aquatica</name>
    <dbReference type="NCBI Taxonomy" id="1756042"/>
    <lineage>
        <taxon>Bacteria</taxon>
        <taxon>Pseudomonadati</taxon>
        <taxon>Pseudomonadota</taxon>
        <taxon>Alphaproteobacteria</taxon>
        <taxon>Rhodobacterales</taxon>
        <taxon>Paracoccaceae</taxon>
        <taxon>Cypionkella</taxon>
    </lineage>
</organism>
<evidence type="ECO:0000256" key="1">
    <source>
        <dbReference type="ARBA" id="ARBA00001962"/>
    </source>
</evidence>
<comment type="caution">
    <text evidence="8">The sequence shown here is derived from an EMBL/GenBank/DDBJ whole genome shotgun (WGS) entry which is preliminary data.</text>
</comment>
<dbReference type="PANTHER" id="PTHR43756:SF5">
    <property type="entry name" value="CHOLINE MONOOXYGENASE, CHLOROPLASTIC"/>
    <property type="match status" value="1"/>
</dbReference>
<dbReference type="Proteomes" id="UP001157355">
    <property type="component" value="Unassembled WGS sequence"/>
</dbReference>
<keyword evidence="3" id="KW-0479">Metal-binding</keyword>
<dbReference type="Gene3D" id="2.102.10.10">
    <property type="entry name" value="Rieske [2Fe-2S] iron-sulphur domain"/>
    <property type="match status" value="1"/>
</dbReference>
<evidence type="ECO:0000256" key="5">
    <source>
        <dbReference type="ARBA" id="ARBA00023004"/>
    </source>
</evidence>
<feature type="domain" description="Rieske" evidence="7">
    <location>
        <begin position="51"/>
        <end position="158"/>
    </location>
</feature>
<dbReference type="GO" id="GO:0051537">
    <property type="term" value="F:2 iron, 2 sulfur cluster binding"/>
    <property type="evidence" value="ECO:0007669"/>
    <property type="project" value="UniProtKB-KW"/>
</dbReference>
<evidence type="ECO:0000256" key="3">
    <source>
        <dbReference type="ARBA" id="ARBA00022723"/>
    </source>
</evidence>
<keyword evidence="4" id="KW-0560">Oxidoreductase</keyword>
<dbReference type="Gene3D" id="3.90.380.10">
    <property type="entry name" value="Naphthalene 1,2-dioxygenase Alpha Subunit, Chain A, domain 1"/>
    <property type="match status" value="1"/>
</dbReference>
<dbReference type="PROSITE" id="PS51296">
    <property type="entry name" value="RIESKE"/>
    <property type="match status" value="1"/>
</dbReference>
<dbReference type="Pfam" id="PF00848">
    <property type="entry name" value="Ring_hydroxyl_A"/>
    <property type="match status" value="1"/>
</dbReference>
<gene>
    <name evidence="8" type="ORF">GCM10010873_13030</name>
</gene>
<accession>A0AA37X001</accession>
<dbReference type="GO" id="GO:0005506">
    <property type="term" value="F:iron ion binding"/>
    <property type="evidence" value="ECO:0007669"/>
    <property type="project" value="InterPro"/>
</dbReference>
<dbReference type="SUPFAM" id="SSF50022">
    <property type="entry name" value="ISP domain"/>
    <property type="match status" value="1"/>
</dbReference>
<dbReference type="EMBL" id="BSPP01000004">
    <property type="protein sequence ID" value="GLS86329.1"/>
    <property type="molecule type" value="Genomic_DNA"/>
</dbReference>
<keyword evidence="2" id="KW-0001">2Fe-2S</keyword>
<proteinExistence type="predicted"/>
<reference evidence="8 9" key="1">
    <citation type="journal article" date="2014" name="Int. J. Syst. Evol. Microbiol.">
        <title>Complete genome sequence of Corynebacterium casei LMG S-19264T (=DSM 44701T), isolated from a smear-ripened cheese.</title>
        <authorList>
            <consortium name="US DOE Joint Genome Institute (JGI-PGF)"/>
            <person name="Walter F."/>
            <person name="Albersmeier A."/>
            <person name="Kalinowski J."/>
            <person name="Ruckert C."/>
        </authorList>
    </citation>
    <scope>NUCLEOTIDE SEQUENCE [LARGE SCALE GENOMIC DNA]</scope>
    <source>
        <strain evidence="8 9">NBRC 111766</strain>
    </source>
</reference>
<dbReference type="SUPFAM" id="SSF55961">
    <property type="entry name" value="Bet v1-like"/>
    <property type="match status" value="1"/>
</dbReference>
<evidence type="ECO:0000256" key="4">
    <source>
        <dbReference type="ARBA" id="ARBA00023002"/>
    </source>
</evidence>
<evidence type="ECO:0000313" key="9">
    <source>
        <dbReference type="Proteomes" id="UP001157355"/>
    </source>
</evidence>
<dbReference type="AlphaFoldDB" id="A0AA37X001"/>
<dbReference type="Pfam" id="PF00355">
    <property type="entry name" value="Rieske"/>
    <property type="match status" value="1"/>
</dbReference>
<dbReference type="InterPro" id="IPR036922">
    <property type="entry name" value="Rieske_2Fe-2S_sf"/>
</dbReference>
<keyword evidence="6" id="KW-0411">Iron-sulfur</keyword>